<name>A0A212UHL0_9BACT</name>
<dbReference type="RefSeq" id="WP_088845703.1">
    <property type="nucleotide sequence ID" value="NZ_FYEW01000004.1"/>
</dbReference>
<keyword evidence="2" id="KW-1185">Reference proteome</keyword>
<proteinExistence type="predicted"/>
<dbReference type="AlphaFoldDB" id="A0A212UHL0"/>
<accession>A0A212UHL0</accession>
<protein>
    <submittedName>
        <fullName evidence="1">Uncharacterized protein</fullName>
    </submittedName>
</protein>
<evidence type="ECO:0000313" key="1">
    <source>
        <dbReference type="EMBL" id="SNC77725.1"/>
    </source>
</evidence>
<sequence>MPQVLSLGASFSRPQRVARTRRNLSGTAPTAGSFEQFLLNQYAQGQLTMAQVEAELEQLTTDWEYVYTG</sequence>
<organism evidence="1 2">
    <name type="scientific">Hymenobacter gelipurpurascens</name>
    <dbReference type="NCBI Taxonomy" id="89968"/>
    <lineage>
        <taxon>Bacteria</taxon>
        <taxon>Pseudomonadati</taxon>
        <taxon>Bacteroidota</taxon>
        <taxon>Cytophagia</taxon>
        <taxon>Cytophagales</taxon>
        <taxon>Hymenobacteraceae</taxon>
        <taxon>Hymenobacter</taxon>
    </lineage>
</organism>
<evidence type="ECO:0000313" key="2">
    <source>
        <dbReference type="Proteomes" id="UP000198131"/>
    </source>
</evidence>
<gene>
    <name evidence="1" type="ORF">SAMN06265337_4327</name>
</gene>
<reference evidence="2" key="1">
    <citation type="submission" date="2017-06" db="EMBL/GenBank/DDBJ databases">
        <authorList>
            <person name="Varghese N."/>
            <person name="Submissions S."/>
        </authorList>
    </citation>
    <scope>NUCLEOTIDE SEQUENCE [LARGE SCALE GENOMIC DNA]</scope>
    <source>
        <strain evidence="2">DSM 11116</strain>
    </source>
</reference>
<dbReference type="Proteomes" id="UP000198131">
    <property type="component" value="Unassembled WGS sequence"/>
</dbReference>
<dbReference type="EMBL" id="FYEW01000004">
    <property type="protein sequence ID" value="SNC77725.1"/>
    <property type="molecule type" value="Genomic_DNA"/>
</dbReference>